<reference evidence="4" key="2">
    <citation type="journal article" date="2024" name="Plant">
        <title>Genomic evolution and insights into agronomic trait innovations of Sesamum species.</title>
        <authorList>
            <person name="Miao H."/>
            <person name="Wang L."/>
            <person name="Qu L."/>
            <person name="Liu H."/>
            <person name="Sun Y."/>
            <person name="Le M."/>
            <person name="Wang Q."/>
            <person name="Wei S."/>
            <person name="Zheng Y."/>
            <person name="Lin W."/>
            <person name="Duan Y."/>
            <person name="Cao H."/>
            <person name="Xiong S."/>
            <person name="Wang X."/>
            <person name="Wei L."/>
            <person name="Li C."/>
            <person name="Ma Q."/>
            <person name="Ju M."/>
            <person name="Zhao R."/>
            <person name="Li G."/>
            <person name="Mu C."/>
            <person name="Tian Q."/>
            <person name="Mei H."/>
            <person name="Zhang T."/>
            <person name="Gao T."/>
            <person name="Zhang H."/>
        </authorList>
    </citation>
    <scope>NUCLEOTIDE SEQUENCE</scope>
    <source>
        <strain evidence="4">G01</strain>
    </source>
</reference>
<comment type="caution">
    <text evidence="4">The sequence shown here is derived from an EMBL/GenBank/DDBJ whole genome shotgun (WGS) entry which is preliminary data.</text>
</comment>
<dbReference type="Pfam" id="PF13041">
    <property type="entry name" value="PPR_2"/>
    <property type="match status" value="1"/>
</dbReference>
<evidence type="ECO:0000256" key="1">
    <source>
        <dbReference type="ARBA" id="ARBA00007626"/>
    </source>
</evidence>
<dbReference type="InterPro" id="IPR011990">
    <property type="entry name" value="TPR-like_helical_dom_sf"/>
</dbReference>
<protein>
    <recommendedName>
        <fullName evidence="5">Pentatricopeptide repeat-containing protein</fullName>
    </recommendedName>
</protein>
<gene>
    <name evidence="4" type="ORF">Sangu_2908900</name>
</gene>
<feature type="repeat" description="PPR" evidence="3">
    <location>
        <begin position="130"/>
        <end position="164"/>
    </location>
</feature>
<dbReference type="PROSITE" id="PS51375">
    <property type="entry name" value="PPR"/>
    <property type="match status" value="4"/>
</dbReference>
<dbReference type="PANTHER" id="PTHR47939">
    <property type="entry name" value="MEMBRANE-ASSOCIATED SALT-INDUCIBLE PROTEIN-LIKE"/>
    <property type="match status" value="1"/>
</dbReference>
<dbReference type="AlphaFoldDB" id="A0AAW2ILE4"/>
<sequence>MPGMRLKPSIISYNSLINGYYKKGRVEEAGHLFLEVPHKGQIIEAFSFLHIMEEQGVYPDITTYSTLIHGLCKNGKLEIARDLSNSLPCKSLQPDVQLYAIIIGSLCQEGHVEETKCLLAEMEKSGCAPNTVTYNICIQGLLERKLLAEAKALLDEMHRRGFSPDSTTVSLFINQPQDEGYDDCLRKLAITSISSVSTVSASLKALFSGFRHH</sequence>
<keyword evidence="2" id="KW-0677">Repeat</keyword>
<reference evidence="4" key="1">
    <citation type="submission" date="2020-06" db="EMBL/GenBank/DDBJ databases">
        <authorList>
            <person name="Li T."/>
            <person name="Hu X."/>
            <person name="Zhang T."/>
            <person name="Song X."/>
            <person name="Zhang H."/>
            <person name="Dai N."/>
            <person name="Sheng W."/>
            <person name="Hou X."/>
            <person name="Wei L."/>
        </authorList>
    </citation>
    <scope>NUCLEOTIDE SEQUENCE</scope>
    <source>
        <strain evidence="4">G01</strain>
        <tissue evidence="4">Leaf</tissue>
    </source>
</reference>
<dbReference type="EMBL" id="JACGWK010001747">
    <property type="protein sequence ID" value="KAL0283154.1"/>
    <property type="molecule type" value="Genomic_DNA"/>
</dbReference>
<accession>A0AAW2ILE4</accession>
<proteinExistence type="inferred from homology"/>
<feature type="repeat" description="PPR" evidence="3">
    <location>
        <begin position="9"/>
        <end position="43"/>
    </location>
</feature>
<dbReference type="InterPro" id="IPR050667">
    <property type="entry name" value="PPR-containing_protein"/>
</dbReference>
<evidence type="ECO:0000256" key="2">
    <source>
        <dbReference type="ARBA" id="ARBA00022737"/>
    </source>
</evidence>
<comment type="similarity">
    <text evidence="1">Belongs to the PPR family. P subfamily.</text>
</comment>
<dbReference type="NCBIfam" id="TIGR00756">
    <property type="entry name" value="PPR"/>
    <property type="match status" value="4"/>
</dbReference>
<evidence type="ECO:0000313" key="4">
    <source>
        <dbReference type="EMBL" id="KAL0283154.1"/>
    </source>
</evidence>
<feature type="repeat" description="PPR" evidence="3">
    <location>
        <begin position="60"/>
        <end position="94"/>
    </location>
</feature>
<evidence type="ECO:0000256" key="3">
    <source>
        <dbReference type="PROSITE-ProRule" id="PRU00708"/>
    </source>
</evidence>
<evidence type="ECO:0008006" key="5">
    <source>
        <dbReference type="Google" id="ProtNLM"/>
    </source>
</evidence>
<dbReference type="Gene3D" id="1.25.40.10">
    <property type="entry name" value="Tetratricopeptide repeat domain"/>
    <property type="match status" value="2"/>
</dbReference>
<organism evidence="4">
    <name type="scientific">Sesamum angustifolium</name>
    <dbReference type="NCBI Taxonomy" id="2727405"/>
    <lineage>
        <taxon>Eukaryota</taxon>
        <taxon>Viridiplantae</taxon>
        <taxon>Streptophyta</taxon>
        <taxon>Embryophyta</taxon>
        <taxon>Tracheophyta</taxon>
        <taxon>Spermatophyta</taxon>
        <taxon>Magnoliopsida</taxon>
        <taxon>eudicotyledons</taxon>
        <taxon>Gunneridae</taxon>
        <taxon>Pentapetalae</taxon>
        <taxon>asterids</taxon>
        <taxon>lamiids</taxon>
        <taxon>Lamiales</taxon>
        <taxon>Pedaliaceae</taxon>
        <taxon>Sesamum</taxon>
    </lineage>
</organism>
<dbReference type="InterPro" id="IPR002885">
    <property type="entry name" value="PPR_rpt"/>
</dbReference>
<feature type="repeat" description="PPR" evidence="3">
    <location>
        <begin position="95"/>
        <end position="129"/>
    </location>
</feature>
<name>A0AAW2ILE4_9LAMI</name>
<dbReference type="Pfam" id="PF12854">
    <property type="entry name" value="PPR_1"/>
    <property type="match status" value="2"/>
</dbReference>
<dbReference type="PANTHER" id="PTHR47939:SF13">
    <property type="entry name" value="OS03G0201400 PROTEIN"/>
    <property type="match status" value="1"/>
</dbReference>